<dbReference type="Proteomes" id="UP000479691">
    <property type="component" value="Unassembled WGS sequence"/>
</dbReference>
<reference evidence="5 6" key="1">
    <citation type="submission" date="2019-06" db="EMBL/GenBank/DDBJ databases">
        <authorList>
            <person name="Palmer J.M."/>
        </authorList>
    </citation>
    <scope>NUCLEOTIDE SEQUENCE [LARGE SCALE GENOMIC DNA]</scope>
    <source>
        <strain evidence="4 5">TWF106</strain>
        <strain evidence="3 7">TWF191</strain>
        <strain evidence="2">TWF679</strain>
        <strain evidence="1 6">TWF788</strain>
    </source>
</reference>
<comment type="caution">
    <text evidence="4">The sequence shown here is derived from an EMBL/GenBank/DDBJ whole genome shotgun (WGS) entry which is preliminary data.</text>
</comment>
<dbReference type="EMBL" id="WIWS01000038">
    <property type="protein sequence ID" value="KAF3219067.1"/>
    <property type="molecule type" value="Genomic_DNA"/>
</dbReference>
<dbReference type="EMBL" id="WIPF01000074">
    <property type="protein sequence ID" value="KAF3214066.1"/>
    <property type="molecule type" value="Genomic_DNA"/>
</dbReference>
<sequence length="243" mass="28410">MVCQLPPSYPELIDDSWEPWSHDLPQNLPGRYIPYETFIIASPTSPDYVQDTLFPANPCRNVKPFITLCLTHIPTGRNLPRTIHCLVYGWCWMLFDTVRGRLETQWRLGLNIPSALNYDPTRNRWGVPWTDKMRRNMFGKGWWYRGTRGNILNTIQGAVRKVVDLTKKKPKMGVWKTADGEYMANLDVSRFFSVNWQEYRIRTGRPWKSVFMPCPCGHCQRLRRHQALNNPSEPQLTEPVTAE</sequence>
<dbReference type="Proteomes" id="UP000472727">
    <property type="component" value="Unassembled WGS sequence"/>
</dbReference>
<evidence type="ECO:0000313" key="1">
    <source>
        <dbReference type="EMBL" id="KAF3188683.1"/>
    </source>
</evidence>
<evidence type="ECO:0000313" key="3">
    <source>
        <dbReference type="EMBL" id="KAF3214066.1"/>
    </source>
</evidence>
<evidence type="ECO:0000313" key="2">
    <source>
        <dbReference type="EMBL" id="KAF3202531.1"/>
    </source>
</evidence>
<dbReference type="EMBL" id="WIWT01000087">
    <property type="protein sequence ID" value="KAF3202531.1"/>
    <property type="molecule type" value="Genomic_DNA"/>
</dbReference>
<evidence type="ECO:0000313" key="5">
    <source>
        <dbReference type="Proteomes" id="UP000472727"/>
    </source>
</evidence>
<dbReference type="EMBL" id="JAABOE010000010">
    <property type="protein sequence ID" value="KAF3188683.1"/>
    <property type="molecule type" value="Genomic_DNA"/>
</dbReference>
<proteinExistence type="predicted"/>
<dbReference type="Proteomes" id="UP000614610">
    <property type="component" value="Unassembled WGS sequence"/>
</dbReference>
<evidence type="ECO:0000313" key="7">
    <source>
        <dbReference type="Proteomes" id="UP000483672"/>
    </source>
</evidence>
<dbReference type="AlphaFoldDB" id="A0A6G1MPF6"/>
<evidence type="ECO:0000313" key="4">
    <source>
        <dbReference type="EMBL" id="KAF3219067.1"/>
    </source>
</evidence>
<protein>
    <submittedName>
        <fullName evidence="4">Uncharacterized protein</fullName>
    </submittedName>
</protein>
<name>A0A6G1MPF6_ORBOL</name>
<dbReference type="OrthoDB" id="10268214at2759"/>
<evidence type="ECO:0000313" key="6">
    <source>
        <dbReference type="Proteomes" id="UP000479691"/>
    </source>
</evidence>
<dbReference type="Proteomes" id="UP000483672">
    <property type="component" value="Unassembled WGS sequence"/>
</dbReference>
<gene>
    <name evidence="4" type="ORF">TWF106_007181</name>
    <name evidence="3" type="ORF">TWF191_009887</name>
    <name evidence="2" type="ORF">TWF679_010776</name>
    <name evidence="1" type="ORF">TWF788_000425</name>
</gene>
<accession>A0A6G1MPF6</accession>
<organism evidence="4 5">
    <name type="scientific">Orbilia oligospora</name>
    <name type="common">Nematode-trapping fungus</name>
    <name type="synonym">Arthrobotrys oligospora</name>
    <dbReference type="NCBI Taxonomy" id="2813651"/>
    <lineage>
        <taxon>Eukaryota</taxon>
        <taxon>Fungi</taxon>
        <taxon>Dikarya</taxon>
        <taxon>Ascomycota</taxon>
        <taxon>Pezizomycotina</taxon>
        <taxon>Orbiliomycetes</taxon>
        <taxon>Orbiliales</taxon>
        <taxon>Orbiliaceae</taxon>
        <taxon>Orbilia</taxon>
    </lineage>
</organism>